<dbReference type="EC" id="2.4.-.-" evidence="3"/>
<keyword evidence="1" id="KW-0472">Membrane</keyword>
<keyword evidence="3" id="KW-0328">Glycosyltransferase</keyword>
<reference evidence="3 4" key="1">
    <citation type="submission" date="2023-11" db="EMBL/GenBank/DDBJ databases">
        <title>Unpublished Manusciprt.</title>
        <authorList>
            <person name="Saticioglu I.B."/>
            <person name="Ay H."/>
            <person name="Ajmi N."/>
            <person name="Altun S."/>
            <person name="Duman M."/>
        </authorList>
    </citation>
    <scope>NUCLEOTIDE SEQUENCE [LARGE SCALE GENOMIC DNA]</scope>
    <source>
        <strain evidence="3 4">Fl-318</strain>
    </source>
</reference>
<comment type="caution">
    <text evidence="3">The sequence shown here is derived from an EMBL/GenBank/DDBJ whole genome shotgun (WGS) entry which is preliminary data.</text>
</comment>
<dbReference type="InterPro" id="IPR029044">
    <property type="entry name" value="Nucleotide-diphossugar_trans"/>
</dbReference>
<dbReference type="Gene3D" id="3.90.550.10">
    <property type="entry name" value="Spore Coat Polysaccharide Biosynthesis Protein SpsA, Chain A"/>
    <property type="match status" value="1"/>
</dbReference>
<dbReference type="PANTHER" id="PTHR43685:SF11">
    <property type="entry name" value="GLYCOSYLTRANSFERASE TAGX-RELATED"/>
    <property type="match status" value="1"/>
</dbReference>
<keyword evidence="3" id="KW-0808">Transferase</keyword>
<dbReference type="InterPro" id="IPR001173">
    <property type="entry name" value="Glyco_trans_2-like"/>
</dbReference>
<protein>
    <submittedName>
        <fullName evidence="3">Glycosyltransferase family A protein</fullName>
        <ecNumber evidence="3">2.4.-.-</ecNumber>
    </submittedName>
</protein>
<keyword evidence="1" id="KW-1133">Transmembrane helix</keyword>
<feature type="domain" description="Glycosyltransferase 2-like" evidence="2">
    <location>
        <begin position="7"/>
        <end position="139"/>
    </location>
</feature>
<dbReference type="RefSeq" id="WP_230003286.1">
    <property type="nucleotide sequence ID" value="NZ_CP087134.1"/>
</dbReference>
<dbReference type="PANTHER" id="PTHR43685">
    <property type="entry name" value="GLYCOSYLTRANSFERASE"/>
    <property type="match status" value="1"/>
</dbReference>
<dbReference type="GO" id="GO:0016757">
    <property type="term" value="F:glycosyltransferase activity"/>
    <property type="evidence" value="ECO:0007669"/>
    <property type="project" value="UniProtKB-KW"/>
</dbReference>
<keyword evidence="4" id="KW-1185">Reference proteome</keyword>
<dbReference type="Pfam" id="PF00535">
    <property type="entry name" value="Glycos_transf_2"/>
    <property type="match status" value="1"/>
</dbReference>
<evidence type="ECO:0000256" key="1">
    <source>
        <dbReference type="SAM" id="Phobius"/>
    </source>
</evidence>
<dbReference type="CDD" id="cd00761">
    <property type="entry name" value="Glyco_tranf_GTA_type"/>
    <property type="match status" value="1"/>
</dbReference>
<gene>
    <name evidence="3" type="ORF">SGQ83_12110</name>
</gene>
<evidence type="ECO:0000313" key="3">
    <source>
        <dbReference type="EMBL" id="MDX6190095.1"/>
    </source>
</evidence>
<sequence>MNQPLISIIIPAYNRGHLIDETLDSILAQTYSNWECIVVDDDSTDNTEAVVEEYVKKDSRFYFHKRPKSKVKGANSCRNFGFEVSKGEWIKWLDSDDIMYTEGLSSESKLINEYSKVILSPLVLYDFDLKKEIKKSTVFSVNLVHDYFTAKVALYVSGPLWKRSFLNKQDYLFDEKISNVDDWDFNMRMLYEKPIIEFNEKPIILYRIHLDSLSHEVVKGNKTEIISVLNALEKHLKLIKVNKITTYKPLLKYTHIYYKRAIYNALSSNQDYTFYLYLRIFKIHFYNWYDLAGLIKVSFGFLVYKFFNKGYVFFK</sequence>
<feature type="transmembrane region" description="Helical" evidence="1">
    <location>
        <begin position="288"/>
        <end position="307"/>
    </location>
</feature>
<organism evidence="3 4">
    <name type="scientific">Flavobacterium cupriresistens</name>
    <dbReference type="NCBI Taxonomy" id="2893885"/>
    <lineage>
        <taxon>Bacteria</taxon>
        <taxon>Pseudomonadati</taxon>
        <taxon>Bacteroidota</taxon>
        <taxon>Flavobacteriia</taxon>
        <taxon>Flavobacteriales</taxon>
        <taxon>Flavobacteriaceae</taxon>
        <taxon>Flavobacterium</taxon>
    </lineage>
</organism>
<name>A0ABU4RFB6_9FLAO</name>
<dbReference type="EMBL" id="JAWXVI010000006">
    <property type="protein sequence ID" value="MDX6190095.1"/>
    <property type="molecule type" value="Genomic_DNA"/>
</dbReference>
<keyword evidence="1" id="KW-0812">Transmembrane</keyword>
<dbReference type="InterPro" id="IPR050834">
    <property type="entry name" value="Glycosyltransf_2"/>
</dbReference>
<evidence type="ECO:0000313" key="4">
    <source>
        <dbReference type="Proteomes" id="UP001273350"/>
    </source>
</evidence>
<accession>A0ABU4RFB6</accession>
<dbReference type="SUPFAM" id="SSF53448">
    <property type="entry name" value="Nucleotide-diphospho-sugar transferases"/>
    <property type="match status" value="1"/>
</dbReference>
<dbReference type="Proteomes" id="UP001273350">
    <property type="component" value="Unassembled WGS sequence"/>
</dbReference>
<proteinExistence type="predicted"/>
<evidence type="ECO:0000259" key="2">
    <source>
        <dbReference type="Pfam" id="PF00535"/>
    </source>
</evidence>